<reference evidence="1 2" key="1">
    <citation type="submission" date="2015-10" db="EMBL/GenBank/DDBJ databases">
        <title>Metagenome-Assembled Genomes uncover a global brackish microbiome.</title>
        <authorList>
            <person name="Hugerth L.W."/>
            <person name="Larsson J."/>
            <person name="Alneberg J."/>
            <person name="Lindh M.V."/>
            <person name="Legrand C."/>
            <person name="Pinhassi J."/>
            <person name="Andersson A.F."/>
        </authorList>
    </citation>
    <scope>NUCLEOTIDE SEQUENCE [LARGE SCALE GENOMIC DNA]</scope>
    <source>
        <strain evidence="1">BACL9 MAG-120924-bin69</strain>
    </source>
</reference>
<dbReference type="EMBL" id="LIDN01000305">
    <property type="protein sequence ID" value="KRP32169.1"/>
    <property type="molecule type" value="Genomic_DNA"/>
</dbReference>
<sequence>MVKIHPIPALTVNPSRAAEITCVPYDIVSRAESRALAQNHPDTLLRVDRADLEFPDSVKFNAPEVYQKAAQNFSHLIENGSLLKETKPSIYLVRMVEGKHRQRGFAALADFGDYASGQLRKHEFTRPDKEDDRVTLIRHLGALTGPVLAAYPDLPELTAQMDKIESTEKPLAEVTDERGVQHTVWRCPDAAEIVKLFTQVSRSYIADGHHRAAAAARLAKEKVGPLGILTVYFPASELRVLPYHRLVLKLDLFSPATFLEEAKKVFQVTP</sequence>
<dbReference type="Proteomes" id="UP000051220">
    <property type="component" value="Unassembled WGS sequence"/>
</dbReference>
<evidence type="ECO:0000313" key="2">
    <source>
        <dbReference type="Proteomes" id="UP000051220"/>
    </source>
</evidence>
<dbReference type="InterPro" id="IPR008323">
    <property type="entry name" value="UCP033563"/>
</dbReference>
<gene>
    <name evidence="1" type="ORF">ABS33_07065</name>
</gene>
<dbReference type="PANTHER" id="PTHR36454:SF1">
    <property type="entry name" value="DUF1015 DOMAIN-CONTAINING PROTEIN"/>
    <property type="match status" value="1"/>
</dbReference>
<organism evidence="1 2">
    <name type="scientific">Verrucomicrobia subdivision 6 bacterium BACL9 MAG-120924-bin69</name>
    <dbReference type="NCBI Taxonomy" id="1655635"/>
    <lineage>
        <taxon>Bacteria</taxon>
        <taxon>Pseudomonadati</taxon>
        <taxon>Verrucomicrobiota</taxon>
        <taxon>Verrucomicrobiia</taxon>
        <taxon>Verrucomicrobiales</taxon>
        <taxon>Verrucomicrobia subdivision 6</taxon>
    </lineage>
</organism>
<comment type="caution">
    <text evidence="1">The sequence shown here is derived from an EMBL/GenBank/DDBJ whole genome shotgun (WGS) entry which is preliminary data.</text>
</comment>
<accession>A0A0R2X7S6</accession>
<dbReference type="AlphaFoldDB" id="A0A0R2X7S6"/>
<proteinExistence type="predicted"/>
<dbReference type="Pfam" id="PF06245">
    <property type="entry name" value="DUF1015"/>
    <property type="match status" value="1"/>
</dbReference>
<evidence type="ECO:0008006" key="3">
    <source>
        <dbReference type="Google" id="ProtNLM"/>
    </source>
</evidence>
<feature type="non-terminal residue" evidence="1">
    <location>
        <position position="270"/>
    </location>
</feature>
<protein>
    <recommendedName>
        <fullName evidence="3">DUF1015 domain-containing protein</fullName>
    </recommendedName>
</protein>
<evidence type="ECO:0000313" key="1">
    <source>
        <dbReference type="EMBL" id="KRP32169.1"/>
    </source>
</evidence>
<name>A0A0R2X7S6_9BACT</name>
<dbReference type="PANTHER" id="PTHR36454">
    <property type="entry name" value="LMO2823 PROTEIN"/>
    <property type="match status" value="1"/>
</dbReference>